<dbReference type="InterPro" id="IPR045732">
    <property type="entry name" value="DUF6086"/>
</dbReference>
<name>A0A2I0SVD7_9ACTN</name>
<proteinExistence type="predicted"/>
<dbReference type="Proteomes" id="UP000236178">
    <property type="component" value="Unassembled WGS sequence"/>
</dbReference>
<dbReference type="AlphaFoldDB" id="A0A2I0SVD7"/>
<accession>A0A2I0SVD7</accession>
<dbReference type="EMBL" id="PJOS01000007">
    <property type="protein sequence ID" value="PKT73904.1"/>
    <property type="molecule type" value="Genomic_DNA"/>
</dbReference>
<dbReference type="OrthoDB" id="3475539at2"/>
<protein>
    <submittedName>
        <fullName evidence="1">Uncharacterized protein</fullName>
    </submittedName>
</protein>
<reference evidence="1 2" key="1">
    <citation type="submission" date="2017-12" db="EMBL/GenBank/DDBJ databases">
        <title>Streptomyces populusis sp. nov., a novel endophytic actinobacterium isolated from stems of Populus adenopoda Maxim.</title>
        <authorList>
            <person name="Wang Z."/>
        </authorList>
    </citation>
    <scope>NUCLEOTIDE SEQUENCE [LARGE SCALE GENOMIC DNA]</scope>
    <source>
        <strain evidence="1 2">A249</strain>
    </source>
</reference>
<evidence type="ECO:0000313" key="2">
    <source>
        <dbReference type="Proteomes" id="UP000236178"/>
    </source>
</evidence>
<comment type="caution">
    <text evidence="1">The sequence shown here is derived from an EMBL/GenBank/DDBJ whole genome shotgun (WGS) entry which is preliminary data.</text>
</comment>
<organism evidence="1 2">
    <name type="scientific">Streptomyces populi</name>
    <dbReference type="NCBI Taxonomy" id="2058924"/>
    <lineage>
        <taxon>Bacteria</taxon>
        <taxon>Bacillati</taxon>
        <taxon>Actinomycetota</taxon>
        <taxon>Actinomycetes</taxon>
        <taxon>Kitasatosporales</taxon>
        <taxon>Streptomycetaceae</taxon>
        <taxon>Streptomyces</taxon>
    </lineage>
</organism>
<keyword evidence="2" id="KW-1185">Reference proteome</keyword>
<gene>
    <name evidence="1" type="ORF">CW362_06015</name>
</gene>
<evidence type="ECO:0000313" key="1">
    <source>
        <dbReference type="EMBL" id="PKT73904.1"/>
    </source>
</evidence>
<dbReference type="Pfam" id="PF19564">
    <property type="entry name" value="DUF6086"/>
    <property type="match status" value="1"/>
</dbReference>
<sequence length="124" mass="13371">MKFRFHSSDMPGRDIWCPDAEVAHAFKGSSDVFSGIYRTDSGVGPLAAGECVVDFERFRKLSEVAVARFTASDQGILRSLSLGFIATALVLIDRAGHPAPAMPGPAQELAWAALRDQHARAMPV</sequence>